<dbReference type="GO" id="GO:0003904">
    <property type="term" value="F:deoxyribodipyrimidine photo-lyase activity"/>
    <property type="evidence" value="ECO:0007669"/>
    <property type="project" value="TreeGrafter"/>
</dbReference>
<evidence type="ECO:0000259" key="7">
    <source>
        <dbReference type="PROSITE" id="PS51645"/>
    </source>
</evidence>
<accession>A0A1C9U4P2</accession>
<protein>
    <submittedName>
        <fullName evidence="8">Deoxyribodipyrimidine photo-lyase</fullName>
    </submittedName>
</protein>
<feature type="site" description="Electron transfer via tryptophanyl radical" evidence="5">
    <location>
        <position position="366"/>
    </location>
</feature>
<comment type="cofactor">
    <cofactor evidence="4">
        <name>FAD</name>
        <dbReference type="ChEBI" id="CHEBI:57692"/>
    </cofactor>
    <text evidence="4">Binds 1 FAD per subunit.</text>
</comment>
<feature type="site" description="Electron transfer via tryptophanyl radical" evidence="5">
    <location>
        <position position="343"/>
    </location>
</feature>
<reference evidence="8" key="1">
    <citation type="journal article" date="2016" name="Sci. Rep.">
        <title>Triclosan Resistome from Metagenome Reveals Diverse Enoyl Acyl Carrier Protein Reductases and Selective Enrichment of Triclosan Resistance Genes.</title>
        <authorList>
            <person name="Khan R."/>
            <person name="Kong H.G."/>
            <person name="Jung Y.H."/>
            <person name="Choi J."/>
            <person name="Baek K.Y."/>
            <person name="Hwang E.C."/>
            <person name="Lee S.W."/>
        </authorList>
    </citation>
    <scope>NUCLEOTIDE SEQUENCE</scope>
</reference>
<dbReference type="AlphaFoldDB" id="A0A1C9U4P2"/>
<evidence type="ECO:0000313" key="8">
    <source>
        <dbReference type="EMBL" id="AOR51104.1"/>
    </source>
</evidence>
<dbReference type="SUPFAM" id="SSF48173">
    <property type="entry name" value="Cryptochrome/photolyase FAD-binding domain"/>
    <property type="match status" value="1"/>
</dbReference>
<sequence>MIFRRDLRLADNTALALALEQSDAVIPSFICDPRQLEENPYRGDNAVQFLVESLEDLEEQLRQRRGRLFYFWGQADEVIEQVLSHVRIGALFVNRDYTPFARRRDEALQRACEARGVRFFSCADALLHEPEQVLKPDGSPYTMFTPFFKRSAQHPVHEPSAVPKGKFFLGEIASQTGGSLDRMLTTRSKSLFTPGGRAAGLKLIKGIASLGDYATDRNRPDIRGTSGLSAHHKFGTVSVRETYHATAKFFGESHPLLTELHWRDFFTHIGFHFPHVFGEAFHTKYAAIRWRADAASFERWCRGETGFPIVDAGMRQLNSSGWMHNRVRMIVASFLTKDLHIDWRLGERYFATRLIDYDPAVNNGNWQWSASVGCDAAPYFRIFNPWLQQKRFDPQAAYIKRWVPELKTLAAEEIHSLHRRPNLTPRGYPQPMVDHSIEAEIAKKMFKDLRA</sequence>
<dbReference type="PROSITE" id="PS00691">
    <property type="entry name" value="DNA_PHOTOLYASES_1_2"/>
    <property type="match status" value="1"/>
</dbReference>
<dbReference type="Pfam" id="PF03441">
    <property type="entry name" value="FAD_binding_7"/>
    <property type="match status" value="1"/>
</dbReference>
<evidence type="ECO:0000256" key="2">
    <source>
        <dbReference type="ARBA" id="ARBA00022827"/>
    </source>
</evidence>
<feature type="binding site" evidence="4">
    <location>
        <begin position="225"/>
        <end position="229"/>
    </location>
    <ligand>
        <name>FAD</name>
        <dbReference type="ChEBI" id="CHEBI:57692"/>
    </ligand>
</feature>
<feature type="domain" description="Photolyase/cryptochrome alpha/beta" evidence="7">
    <location>
        <begin position="1"/>
        <end position="127"/>
    </location>
</feature>
<dbReference type="GO" id="GO:0003677">
    <property type="term" value="F:DNA binding"/>
    <property type="evidence" value="ECO:0007669"/>
    <property type="project" value="TreeGrafter"/>
</dbReference>
<name>A0A1C9U4P2_9BACT</name>
<dbReference type="Gene3D" id="1.10.579.10">
    <property type="entry name" value="DNA Cyclobutane Dipyrimidine Photolyase, subunit A, domain 3"/>
    <property type="match status" value="1"/>
</dbReference>
<proteinExistence type="inferred from homology"/>
<dbReference type="GO" id="GO:0006139">
    <property type="term" value="P:nucleobase-containing compound metabolic process"/>
    <property type="evidence" value="ECO:0007669"/>
    <property type="project" value="UniProtKB-ARBA"/>
</dbReference>
<dbReference type="Gene3D" id="3.40.50.620">
    <property type="entry name" value="HUPs"/>
    <property type="match status" value="1"/>
</dbReference>
<organism evidence="8">
    <name type="scientific">uncultured bacterium pAW1</name>
    <dbReference type="NCBI Taxonomy" id="1781155"/>
    <lineage>
        <taxon>Bacteria</taxon>
        <taxon>environmental samples</taxon>
    </lineage>
</organism>
<dbReference type="PROSITE" id="PS00394">
    <property type="entry name" value="DNA_PHOTOLYASES_1_1"/>
    <property type="match status" value="1"/>
</dbReference>
<dbReference type="GO" id="GO:0006950">
    <property type="term" value="P:response to stress"/>
    <property type="evidence" value="ECO:0007669"/>
    <property type="project" value="UniProtKB-ARBA"/>
</dbReference>
<feature type="binding site" evidence="4">
    <location>
        <begin position="356"/>
        <end position="358"/>
    </location>
    <ligand>
        <name>FAD</name>
        <dbReference type="ChEBI" id="CHEBI:57692"/>
    </ligand>
</feature>
<keyword evidence="8" id="KW-0456">Lyase</keyword>
<dbReference type="InterPro" id="IPR002081">
    <property type="entry name" value="Cryptochrome/DNA_photolyase_1"/>
</dbReference>
<dbReference type="Gene3D" id="1.25.40.80">
    <property type="match status" value="1"/>
</dbReference>
<dbReference type="SUPFAM" id="SSF52425">
    <property type="entry name" value="Cryptochrome/photolyase, N-terminal domain"/>
    <property type="match status" value="1"/>
</dbReference>
<feature type="binding site" evidence="4">
    <location>
        <begin position="259"/>
        <end position="266"/>
    </location>
    <ligand>
        <name>FAD</name>
        <dbReference type="ChEBI" id="CHEBI:57692"/>
    </ligand>
</feature>
<feature type="binding site" evidence="4">
    <location>
        <position position="213"/>
    </location>
    <ligand>
        <name>FAD</name>
        <dbReference type="ChEBI" id="CHEBI:57692"/>
    </ligand>
</feature>
<evidence type="ECO:0000256" key="4">
    <source>
        <dbReference type="PIRSR" id="PIRSR602081-1"/>
    </source>
</evidence>
<dbReference type="GO" id="GO:0071949">
    <property type="term" value="F:FAD binding"/>
    <property type="evidence" value="ECO:0007669"/>
    <property type="project" value="TreeGrafter"/>
</dbReference>
<evidence type="ECO:0000256" key="3">
    <source>
        <dbReference type="ARBA" id="ARBA00022991"/>
    </source>
</evidence>
<comment type="similarity">
    <text evidence="6">Belongs to the DNA photolyase family.</text>
</comment>
<dbReference type="PRINTS" id="PR00147">
    <property type="entry name" value="DNAPHOTLYASE"/>
</dbReference>
<keyword evidence="2 4" id="KW-0274">FAD</keyword>
<dbReference type="InterPro" id="IPR005101">
    <property type="entry name" value="Cryptochr/Photolyase_FAD-bd"/>
</dbReference>
<dbReference type="InterPro" id="IPR006050">
    <property type="entry name" value="DNA_photolyase_N"/>
</dbReference>
<evidence type="ECO:0000256" key="6">
    <source>
        <dbReference type="RuleBase" id="RU004182"/>
    </source>
</evidence>
<dbReference type="InterPro" id="IPR014729">
    <property type="entry name" value="Rossmann-like_a/b/a_fold"/>
</dbReference>
<dbReference type="PANTHER" id="PTHR11455:SF9">
    <property type="entry name" value="CRYPTOCHROME CIRCADIAN CLOCK 5 ISOFORM X1"/>
    <property type="match status" value="1"/>
</dbReference>
<dbReference type="PROSITE" id="PS51645">
    <property type="entry name" value="PHR_CRY_ALPHA_BETA"/>
    <property type="match status" value="1"/>
</dbReference>
<keyword evidence="1 4" id="KW-0285">Flavoprotein</keyword>
<evidence type="ECO:0000256" key="5">
    <source>
        <dbReference type="PIRSR" id="PIRSR602081-2"/>
    </source>
</evidence>
<dbReference type="PANTHER" id="PTHR11455">
    <property type="entry name" value="CRYPTOCHROME"/>
    <property type="match status" value="1"/>
</dbReference>
<dbReference type="InterPro" id="IPR018394">
    <property type="entry name" value="DNA_photolyase_1_CS_C"/>
</dbReference>
<feature type="site" description="Electron transfer via tryptophanyl radical" evidence="5">
    <location>
        <position position="290"/>
    </location>
</feature>
<dbReference type="InterPro" id="IPR036155">
    <property type="entry name" value="Crypto/Photolyase_N_sf"/>
</dbReference>
<keyword evidence="3 6" id="KW-0157">Chromophore</keyword>
<dbReference type="InterPro" id="IPR036134">
    <property type="entry name" value="Crypto/Photolyase_FAD-like_sf"/>
</dbReference>
<evidence type="ECO:0000256" key="1">
    <source>
        <dbReference type="ARBA" id="ARBA00022630"/>
    </source>
</evidence>
<dbReference type="EMBL" id="KT982360">
    <property type="protein sequence ID" value="AOR51104.1"/>
    <property type="molecule type" value="Genomic_DNA"/>
</dbReference>
<dbReference type="Pfam" id="PF00875">
    <property type="entry name" value="DNA_photolyase"/>
    <property type="match status" value="1"/>
</dbReference>